<evidence type="ECO:0000313" key="3">
    <source>
        <dbReference type="Proteomes" id="UP000765509"/>
    </source>
</evidence>
<protein>
    <submittedName>
        <fullName evidence="2">Uncharacterized protein</fullName>
    </submittedName>
</protein>
<accession>A0A9Q3K9S6</accession>
<gene>
    <name evidence="2" type="ORF">O181_117140</name>
</gene>
<dbReference type="OrthoDB" id="1099063at2759"/>
<dbReference type="Proteomes" id="UP000765509">
    <property type="component" value="Unassembled WGS sequence"/>
</dbReference>
<sequence>MSHIFHVQEARHQGLLAQSVCHAPATLDQLVTTTILAKGEEKPNSTFVGQVILSASMKTNKDSHQLSPFVYHVADLPANPTHSHRPHSPGPSHPWRQTTDIRRPPDHLVDRFGAACFHCGRPRRWCMDCPNTKGVMNPNPHQPRERTPHERPPLASGSHYQHERVSQVQFVEHHAADKVLIGSGASIHLSGSTKFATNLRAIHPFCIFFADLNSLITITQIATLKILVRGGLVIISDIAFSNKVLGTILSVGRLCRVGVFHLFSGLMLSLAVHNHLITTNFHNNCWWMNVKVREGTIESVAECHRGSSK</sequence>
<dbReference type="AlphaFoldDB" id="A0A9Q3K9S6"/>
<name>A0A9Q3K9S6_9BASI</name>
<reference evidence="2" key="1">
    <citation type="submission" date="2021-03" db="EMBL/GenBank/DDBJ databases">
        <title>Draft genome sequence of rust myrtle Austropuccinia psidii MF-1, a brazilian biotype.</title>
        <authorList>
            <person name="Quecine M.C."/>
            <person name="Pachon D.M.R."/>
            <person name="Bonatelli M.L."/>
            <person name="Correr F.H."/>
            <person name="Franceschini L.M."/>
            <person name="Leite T.F."/>
            <person name="Margarido G.R.A."/>
            <person name="Almeida C.A."/>
            <person name="Ferrarezi J.A."/>
            <person name="Labate C.A."/>
        </authorList>
    </citation>
    <scope>NUCLEOTIDE SEQUENCE</scope>
    <source>
        <strain evidence="2">MF-1</strain>
    </source>
</reference>
<organism evidence="2 3">
    <name type="scientific">Austropuccinia psidii MF-1</name>
    <dbReference type="NCBI Taxonomy" id="1389203"/>
    <lineage>
        <taxon>Eukaryota</taxon>
        <taxon>Fungi</taxon>
        <taxon>Dikarya</taxon>
        <taxon>Basidiomycota</taxon>
        <taxon>Pucciniomycotina</taxon>
        <taxon>Pucciniomycetes</taxon>
        <taxon>Pucciniales</taxon>
        <taxon>Sphaerophragmiaceae</taxon>
        <taxon>Austropuccinia</taxon>
    </lineage>
</organism>
<comment type="caution">
    <text evidence="2">The sequence shown here is derived from an EMBL/GenBank/DDBJ whole genome shotgun (WGS) entry which is preliminary data.</text>
</comment>
<evidence type="ECO:0000256" key="1">
    <source>
        <dbReference type="SAM" id="MobiDB-lite"/>
    </source>
</evidence>
<feature type="region of interest" description="Disordered" evidence="1">
    <location>
        <begin position="78"/>
        <end position="97"/>
    </location>
</feature>
<dbReference type="EMBL" id="AVOT02100577">
    <property type="protein sequence ID" value="MBW0577425.1"/>
    <property type="molecule type" value="Genomic_DNA"/>
</dbReference>
<feature type="region of interest" description="Disordered" evidence="1">
    <location>
        <begin position="136"/>
        <end position="159"/>
    </location>
</feature>
<keyword evidence="3" id="KW-1185">Reference proteome</keyword>
<proteinExistence type="predicted"/>
<evidence type="ECO:0000313" key="2">
    <source>
        <dbReference type="EMBL" id="MBW0577425.1"/>
    </source>
</evidence>
<feature type="compositionally biased region" description="Basic and acidic residues" evidence="1">
    <location>
        <begin position="142"/>
        <end position="152"/>
    </location>
</feature>